<sequence length="310" mass="34451">MARALSHINGNPTLHIPCRPNPSRPFPSLLPYRPMKVTMSLSNQPYWASINSDIEAHLKQAIPVREPLSVYEPIHHLTFAAPQTTAPALCVAACELVGGHRDHAIPAASAIHLMYAASFTHEHLPLTESVRPKSMISHVYDPNMELLLGDAMIPFGLELLARSDDPAQNQSDRVLRVMVEVTRVMGSQGMVYGQYYEVERYQSGNKDSSSHIKEIERISENYEGALHGCAAACGAILGGGSEEEIEKMRRYGLYMGKIQGMINRIGSNERGLIEKLVEELRNLASQELRGFNEAKVKAISTTFEFNFMYA</sequence>
<evidence type="ECO:0000313" key="6">
    <source>
        <dbReference type="EMBL" id="OMO83479.1"/>
    </source>
</evidence>
<evidence type="ECO:0000256" key="2">
    <source>
        <dbReference type="ARBA" id="ARBA00006706"/>
    </source>
</evidence>
<name>A0A1R3ILL4_COCAP</name>
<dbReference type="Pfam" id="PF00348">
    <property type="entry name" value="polyprenyl_synt"/>
    <property type="match status" value="1"/>
</dbReference>
<dbReference type="Gene3D" id="1.10.600.10">
    <property type="entry name" value="Farnesyl Diphosphate Synthase"/>
    <property type="match status" value="1"/>
</dbReference>
<dbReference type="InterPro" id="IPR008949">
    <property type="entry name" value="Isoprenoid_synthase_dom_sf"/>
</dbReference>
<organism evidence="6 7">
    <name type="scientific">Corchorus capsularis</name>
    <name type="common">Jute</name>
    <dbReference type="NCBI Taxonomy" id="210143"/>
    <lineage>
        <taxon>Eukaryota</taxon>
        <taxon>Viridiplantae</taxon>
        <taxon>Streptophyta</taxon>
        <taxon>Embryophyta</taxon>
        <taxon>Tracheophyta</taxon>
        <taxon>Spermatophyta</taxon>
        <taxon>Magnoliopsida</taxon>
        <taxon>eudicotyledons</taxon>
        <taxon>Gunneridae</taxon>
        <taxon>Pentapetalae</taxon>
        <taxon>rosids</taxon>
        <taxon>malvids</taxon>
        <taxon>Malvales</taxon>
        <taxon>Malvaceae</taxon>
        <taxon>Grewioideae</taxon>
        <taxon>Apeibeae</taxon>
        <taxon>Corchorus</taxon>
    </lineage>
</organism>
<dbReference type="OrthoDB" id="1923994at2759"/>
<keyword evidence="5" id="KW-0808">Transferase</keyword>
<keyword evidence="3" id="KW-0479">Metal-binding</keyword>
<dbReference type="SUPFAM" id="SSF48576">
    <property type="entry name" value="Terpenoid synthases"/>
    <property type="match status" value="1"/>
</dbReference>
<evidence type="ECO:0000313" key="7">
    <source>
        <dbReference type="Proteomes" id="UP000188268"/>
    </source>
</evidence>
<dbReference type="Gramene" id="OMO83479">
    <property type="protein sequence ID" value="OMO83479"/>
    <property type="gene ID" value="CCACVL1_11389"/>
</dbReference>
<dbReference type="OMA" id="HACGATC"/>
<dbReference type="InterPro" id="IPR000092">
    <property type="entry name" value="Polyprenyl_synt"/>
</dbReference>
<comment type="cofactor">
    <cofactor evidence="1">
        <name>Mg(2+)</name>
        <dbReference type="ChEBI" id="CHEBI:18420"/>
    </cofactor>
</comment>
<keyword evidence="7" id="KW-1185">Reference proteome</keyword>
<dbReference type="EMBL" id="AWWV01009861">
    <property type="protein sequence ID" value="OMO83479.1"/>
    <property type="molecule type" value="Genomic_DNA"/>
</dbReference>
<dbReference type="AlphaFoldDB" id="A0A1R3ILL4"/>
<evidence type="ECO:0000256" key="3">
    <source>
        <dbReference type="ARBA" id="ARBA00022723"/>
    </source>
</evidence>
<evidence type="ECO:0000256" key="4">
    <source>
        <dbReference type="ARBA" id="ARBA00022842"/>
    </source>
</evidence>
<comment type="similarity">
    <text evidence="2 5">Belongs to the FPP/GGPP synthase family.</text>
</comment>
<dbReference type="GO" id="GO:0008299">
    <property type="term" value="P:isoprenoid biosynthetic process"/>
    <property type="evidence" value="ECO:0007669"/>
    <property type="project" value="InterPro"/>
</dbReference>
<keyword evidence="4" id="KW-0460">Magnesium</keyword>
<gene>
    <name evidence="6" type="ORF">CCACVL1_11389</name>
</gene>
<dbReference type="PANTHER" id="PTHR43281:SF6">
    <property type="entry name" value="HETERODIMERIC GERANYLGERANYL PYROPHOSPHATE SYNTHASE SMALL SUBUNIT, CHLOROPLASTIC-LIKE"/>
    <property type="match status" value="1"/>
</dbReference>
<dbReference type="GO" id="GO:0004659">
    <property type="term" value="F:prenyltransferase activity"/>
    <property type="evidence" value="ECO:0007669"/>
    <property type="project" value="InterPro"/>
</dbReference>
<dbReference type="GO" id="GO:0046872">
    <property type="term" value="F:metal ion binding"/>
    <property type="evidence" value="ECO:0007669"/>
    <property type="project" value="UniProtKB-KW"/>
</dbReference>
<accession>A0A1R3ILL4</accession>
<dbReference type="PANTHER" id="PTHR43281">
    <property type="entry name" value="FARNESYL DIPHOSPHATE SYNTHASE"/>
    <property type="match status" value="1"/>
</dbReference>
<evidence type="ECO:0000256" key="5">
    <source>
        <dbReference type="RuleBase" id="RU004466"/>
    </source>
</evidence>
<dbReference type="STRING" id="210143.A0A1R3ILL4"/>
<dbReference type="Proteomes" id="UP000188268">
    <property type="component" value="Unassembled WGS sequence"/>
</dbReference>
<evidence type="ECO:0000256" key="1">
    <source>
        <dbReference type="ARBA" id="ARBA00001946"/>
    </source>
</evidence>
<comment type="caution">
    <text evidence="6">The sequence shown here is derived from an EMBL/GenBank/DDBJ whole genome shotgun (WGS) entry which is preliminary data.</text>
</comment>
<proteinExistence type="inferred from homology"/>
<reference evidence="6 7" key="1">
    <citation type="submission" date="2013-09" db="EMBL/GenBank/DDBJ databases">
        <title>Corchorus capsularis genome sequencing.</title>
        <authorList>
            <person name="Alam M."/>
            <person name="Haque M.S."/>
            <person name="Islam M.S."/>
            <person name="Emdad E.M."/>
            <person name="Islam M.M."/>
            <person name="Ahmed B."/>
            <person name="Halim A."/>
            <person name="Hossen Q.M.M."/>
            <person name="Hossain M.Z."/>
            <person name="Ahmed R."/>
            <person name="Khan M.M."/>
            <person name="Islam R."/>
            <person name="Rashid M.M."/>
            <person name="Khan S.A."/>
            <person name="Rahman M.S."/>
            <person name="Alam M."/>
        </authorList>
    </citation>
    <scope>NUCLEOTIDE SEQUENCE [LARGE SCALE GENOMIC DNA]</scope>
    <source>
        <strain evidence="7">cv. CVL-1</strain>
        <tissue evidence="6">Whole seedling</tissue>
    </source>
</reference>
<protein>
    <submittedName>
        <fullName evidence="6">Polyprenyl synthetase</fullName>
    </submittedName>
</protein>